<feature type="compositionally biased region" description="Basic and acidic residues" evidence="1">
    <location>
        <begin position="54"/>
        <end position="68"/>
    </location>
</feature>
<sequence>MPSRVVEGTMAADTAEVRAEDTEEEEEGDAVIDVAIVVITEGAGGAALMKRSGKKETDRPEPMPHSRIDQQAYL</sequence>
<evidence type="ECO:0000256" key="1">
    <source>
        <dbReference type="SAM" id="MobiDB-lite"/>
    </source>
</evidence>
<name>A0AAV6L0E2_9ERIC</name>
<evidence type="ECO:0000313" key="3">
    <source>
        <dbReference type="Proteomes" id="UP000823749"/>
    </source>
</evidence>
<protein>
    <submittedName>
        <fullName evidence="2">Uncharacterized protein</fullName>
    </submittedName>
</protein>
<proteinExistence type="predicted"/>
<evidence type="ECO:0000313" key="2">
    <source>
        <dbReference type="EMBL" id="KAG5558503.1"/>
    </source>
</evidence>
<keyword evidence="3" id="KW-1185">Reference proteome</keyword>
<organism evidence="2 3">
    <name type="scientific">Rhododendron griersonianum</name>
    <dbReference type="NCBI Taxonomy" id="479676"/>
    <lineage>
        <taxon>Eukaryota</taxon>
        <taxon>Viridiplantae</taxon>
        <taxon>Streptophyta</taxon>
        <taxon>Embryophyta</taxon>
        <taxon>Tracheophyta</taxon>
        <taxon>Spermatophyta</taxon>
        <taxon>Magnoliopsida</taxon>
        <taxon>eudicotyledons</taxon>
        <taxon>Gunneridae</taxon>
        <taxon>Pentapetalae</taxon>
        <taxon>asterids</taxon>
        <taxon>Ericales</taxon>
        <taxon>Ericaceae</taxon>
        <taxon>Ericoideae</taxon>
        <taxon>Rhodoreae</taxon>
        <taxon>Rhododendron</taxon>
    </lineage>
</organism>
<reference evidence="2" key="1">
    <citation type="submission" date="2020-08" db="EMBL/GenBank/DDBJ databases">
        <title>Plant Genome Project.</title>
        <authorList>
            <person name="Zhang R.-G."/>
        </authorList>
    </citation>
    <scope>NUCLEOTIDE SEQUENCE</scope>
    <source>
        <strain evidence="2">WSP0</strain>
        <tissue evidence="2">Leaf</tissue>
    </source>
</reference>
<accession>A0AAV6L0E2</accession>
<gene>
    <name evidence="2" type="ORF">RHGRI_008443</name>
</gene>
<dbReference type="Proteomes" id="UP000823749">
    <property type="component" value="Chromosome 3"/>
</dbReference>
<dbReference type="EMBL" id="JACTNZ010000003">
    <property type="protein sequence ID" value="KAG5558503.1"/>
    <property type="molecule type" value="Genomic_DNA"/>
</dbReference>
<comment type="caution">
    <text evidence="2">The sequence shown here is derived from an EMBL/GenBank/DDBJ whole genome shotgun (WGS) entry which is preliminary data.</text>
</comment>
<feature type="region of interest" description="Disordered" evidence="1">
    <location>
        <begin position="1"/>
        <end position="28"/>
    </location>
</feature>
<dbReference type="AlphaFoldDB" id="A0AAV6L0E2"/>
<feature type="region of interest" description="Disordered" evidence="1">
    <location>
        <begin position="46"/>
        <end position="74"/>
    </location>
</feature>